<evidence type="ECO:0000256" key="3">
    <source>
        <dbReference type="ARBA" id="ARBA00020071"/>
    </source>
</evidence>
<dbReference type="PROSITE" id="PS51677">
    <property type="entry name" value="NODB"/>
    <property type="match status" value="1"/>
</dbReference>
<keyword evidence="5" id="KW-0378">Hydrolase</keyword>
<evidence type="ECO:0000256" key="5">
    <source>
        <dbReference type="ARBA" id="ARBA00022801"/>
    </source>
</evidence>
<dbReference type="Gene3D" id="3.20.20.370">
    <property type="entry name" value="Glycoside hydrolase/deacetylase"/>
    <property type="match status" value="1"/>
</dbReference>
<evidence type="ECO:0000256" key="4">
    <source>
        <dbReference type="ARBA" id="ARBA00022723"/>
    </source>
</evidence>
<dbReference type="GO" id="GO:0016810">
    <property type="term" value="F:hydrolase activity, acting on carbon-nitrogen (but not peptide) bonds"/>
    <property type="evidence" value="ECO:0007669"/>
    <property type="project" value="InterPro"/>
</dbReference>
<dbReference type="PANTHER" id="PTHR10587:SF133">
    <property type="entry name" value="CHITIN DEACETYLASE 1-RELATED"/>
    <property type="match status" value="1"/>
</dbReference>
<dbReference type="GO" id="GO:0005975">
    <property type="term" value="P:carbohydrate metabolic process"/>
    <property type="evidence" value="ECO:0007669"/>
    <property type="project" value="InterPro"/>
</dbReference>
<evidence type="ECO:0000256" key="7">
    <source>
        <dbReference type="SAM" id="SignalP"/>
    </source>
</evidence>
<feature type="domain" description="NodB homology" evidence="8">
    <location>
        <begin position="117"/>
        <end position="296"/>
    </location>
</feature>
<dbReference type="SUPFAM" id="SSF88713">
    <property type="entry name" value="Glycoside hydrolase/deacetylase"/>
    <property type="match status" value="1"/>
</dbReference>
<accession>A0A4R3P2D1</accession>
<dbReference type="OrthoDB" id="276604at2"/>
<dbReference type="Proteomes" id="UP000295097">
    <property type="component" value="Unassembled WGS sequence"/>
</dbReference>
<evidence type="ECO:0000256" key="6">
    <source>
        <dbReference type="ARBA" id="ARBA00032976"/>
    </source>
</evidence>
<keyword evidence="4" id="KW-0479">Metal-binding</keyword>
<evidence type="ECO:0000256" key="2">
    <source>
        <dbReference type="ARBA" id="ARBA00010973"/>
    </source>
</evidence>
<evidence type="ECO:0000259" key="8">
    <source>
        <dbReference type="PROSITE" id="PS51677"/>
    </source>
</evidence>
<evidence type="ECO:0000256" key="1">
    <source>
        <dbReference type="ARBA" id="ARBA00003236"/>
    </source>
</evidence>
<dbReference type="PROSITE" id="PS51257">
    <property type="entry name" value="PROKAR_LIPOPROTEIN"/>
    <property type="match status" value="1"/>
</dbReference>
<dbReference type="InterPro" id="IPR002509">
    <property type="entry name" value="NODB_dom"/>
</dbReference>
<dbReference type="GO" id="GO:0016020">
    <property type="term" value="C:membrane"/>
    <property type="evidence" value="ECO:0007669"/>
    <property type="project" value="TreeGrafter"/>
</dbReference>
<keyword evidence="7" id="KW-0732">Signal</keyword>
<comment type="similarity">
    <text evidence="2">Belongs to the polysaccharide deacetylase family.</text>
</comment>
<dbReference type="InterPro" id="IPR011330">
    <property type="entry name" value="Glyco_hydro/deAcase_b/a-brl"/>
</dbReference>
<keyword evidence="10" id="KW-1185">Reference proteome</keyword>
<proteinExistence type="inferred from homology"/>
<dbReference type="GO" id="GO:0046872">
    <property type="term" value="F:metal ion binding"/>
    <property type="evidence" value="ECO:0007669"/>
    <property type="project" value="UniProtKB-KW"/>
</dbReference>
<comment type="function">
    <text evidence="1">Is involved in generating a small heat-stable compound (Nod), an acylated oligomer of N-acetylglucosamine, that stimulates mitosis in various plant protoplasts.</text>
</comment>
<dbReference type="InterPro" id="IPR050248">
    <property type="entry name" value="Polysacc_deacetylase_ArnD"/>
</dbReference>
<reference evidence="9 10" key="1">
    <citation type="submission" date="2019-03" db="EMBL/GenBank/DDBJ databases">
        <title>Freshwater and sediment microbial communities from various areas in North America, analyzing microbe dynamics in response to fracking.</title>
        <authorList>
            <person name="Lamendella R."/>
        </authorList>
    </citation>
    <scope>NUCLEOTIDE SEQUENCE [LARGE SCALE GENOMIC DNA]</scope>
    <source>
        <strain evidence="9 10">175.2</strain>
    </source>
</reference>
<feature type="chain" id="PRO_5020506965" description="Chitooligosaccharide deacetylase" evidence="7">
    <location>
        <begin position="21"/>
        <end position="336"/>
    </location>
</feature>
<dbReference type="RefSeq" id="WP_132309786.1">
    <property type="nucleotide sequence ID" value="NZ_SMAR01000007.1"/>
</dbReference>
<dbReference type="AlphaFoldDB" id="A0A4R3P2D1"/>
<gene>
    <name evidence="9" type="ORF">EDC90_100759</name>
</gene>
<dbReference type="EMBL" id="SMAR01000007">
    <property type="protein sequence ID" value="TCT41083.1"/>
    <property type="molecule type" value="Genomic_DNA"/>
</dbReference>
<dbReference type="CDD" id="cd10917">
    <property type="entry name" value="CE4_NodB_like_6s_7s"/>
    <property type="match status" value="1"/>
</dbReference>
<evidence type="ECO:0000313" key="9">
    <source>
        <dbReference type="EMBL" id="TCT41083.1"/>
    </source>
</evidence>
<sequence>MLRPVPALLATMMMALTACASTGERDGASYKTALVDNKRQMAIQQVADPVSTMITGSTEREDIAQLESIHSHIAPQMDSSAKVHTIAFDPASGKPLSPLAGRTIYLDQTQNIQLYPKEVVLSFDDGPVPHNTPAVLDAMKAHGVKGLFFMVGEMAHYHPEVAARVVAEGHTIGSHTYSHPNLVTLPLEKALADIDHGAFVVDQATGTKTHFFRFPYLSENEKLDQALFERDYIPVGVDIDSLDYMPADTNRLVSRIMLGLEQHGGGIILMHDLQRRTAKAIGPLLNRLKDEGYKVVQLKYGKAPDAPLYADTLLNRLRFGSGTAPDKVPFKAPDKA</sequence>
<dbReference type="Pfam" id="PF01522">
    <property type="entry name" value="Polysacc_deac_1"/>
    <property type="match status" value="1"/>
</dbReference>
<evidence type="ECO:0000313" key="10">
    <source>
        <dbReference type="Proteomes" id="UP000295097"/>
    </source>
</evidence>
<organism evidence="9 10">
    <name type="scientific">Martelella mediterranea</name>
    <dbReference type="NCBI Taxonomy" id="293089"/>
    <lineage>
        <taxon>Bacteria</taxon>
        <taxon>Pseudomonadati</taxon>
        <taxon>Pseudomonadota</taxon>
        <taxon>Alphaproteobacteria</taxon>
        <taxon>Hyphomicrobiales</taxon>
        <taxon>Aurantimonadaceae</taxon>
        <taxon>Martelella</taxon>
    </lineage>
</organism>
<comment type="caution">
    <text evidence="9">The sequence shown here is derived from an EMBL/GenBank/DDBJ whole genome shotgun (WGS) entry which is preliminary data.</text>
</comment>
<protein>
    <recommendedName>
        <fullName evidence="3">Chitooligosaccharide deacetylase</fullName>
    </recommendedName>
    <alternativeName>
        <fullName evidence="6">Nodulation protein B</fullName>
    </alternativeName>
</protein>
<feature type="signal peptide" evidence="7">
    <location>
        <begin position="1"/>
        <end position="20"/>
    </location>
</feature>
<name>A0A4R3P2D1_9HYPH</name>
<dbReference type="PANTHER" id="PTHR10587">
    <property type="entry name" value="GLYCOSYL TRANSFERASE-RELATED"/>
    <property type="match status" value="1"/>
</dbReference>